<feature type="compositionally biased region" description="Basic and acidic residues" evidence="1">
    <location>
        <begin position="115"/>
        <end position="125"/>
    </location>
</feature>
<name>A0A5C3KQ42_COPMA</name>
<reference evidence="2 3" key="1">
    <citation type="journal article" date="2019" name="Nat. Ecol. Evol.">
        <title>Megaphylogeny resolves global patterns of mushroom evolution.</title>
        <authorList>
            <person name="Varga T."/>
            <person name="Krizsan K."/>
            <person name="Foldi C."/>
            <person name="Dima B."/>
            <person name="Sanchez-Garcia M."/>
            <person name="Sanchez-Ramirez S."/>
            <person name="Szollosi G.J."/>
            <person name="Szarkandi J.G."/>
            <person name="Papp V."/>
            <person name="Albert L."/>
            <person name="Andreopoulos W."/>
            <person name="Angelini C."/>
            <person name="Antonin V."/>
            <person name="Barry K.W."/>
            <person name="Bougher N.L."/>
            <person name="Buchanan P."/>
            <person name="Buyck B."/>
            <person name="Bense V."/>
            <person name="Catcheside P."/>
            <person name="Chovatia M."/>
            <person name="Cooper J."/>
            <person name="Damon W."/>
            <person name="Desjardin D."/>
            <person name="Finy P."/>
            <person name="Geml J."/>
            <person name="Haridas S."/>
            <person name="Hughes K."/>
            <person name="Justo A."/>
            <person name="Karasinski D."/>
            <person name="Kautmanova I."/>
            <person name="Kiss B."/>
            <person name="Kocsube S."/>
            <person name="Kotiranta H."/>
            <person name="LaButti K.M."/>
            <person name="Lechner B.E."/>
            <person name="Liimatainen K."/>
            <person name="Lipzen A."/>
            <person name="Lukacs Z."/>
            <person name="Mihaltcheva S."/>
            <person name="Morgado L.N."/>
            <person name="Niskanen T."/>
            <person name="Noordeloos M.E."/>
            <person name="Ohm R.A."/>
            <person name="Ortiz-Santana B."/>
            <person name="Ovrebo C."/>
            <person name="Racz N."/>
            <person name="Riley R."/>
            <person name="Savchenko A."/>
            <person name="Shiryaev A."/>
            <person name="Soop K."/>
            <person name="Spirin V."/>
            <person name="Szebenyi C."/>
            <person name="Tomsovsky M."/>
            <person name="Tulloss R.E."/>
            <person name="Uehling J."/>
            <person name="Grigoriev I.V."/>
            <person name="Vagvolgyi C."/>
            <person name="Papp T."/>
            <person name="Martin F.M."/>
            <person name="Miettinen O."/>
            <person name="Hibbett D.S."/>
            <person name="Nagy L.G."/>
        </authorList>
    </citation>
    <scope>NUCLEOTIDE SEQUENCE [LARGE SCALE GENOMIC DNA]</scope>
    <source>
        <strain evidence="2 3">CBS 121175</strain>
    </source>
</reference>
<gene>
    <name evidence="2" type="ORF">FA15DRAFT_706314</name>
</gene>
<keyword evidence="3" id="KW-1185">Reference proteome</keyword>
<dbReference type="OrthoDB" id="3269515at2759"/>
<proteinExistence type="predicted"/>
<dbReference type="EMBL" id="ML210239">
    <property type="protein sequence ID" value="TFK22502.1"/>
    <property type="molecule type" value="Genomic_DNA"/>
</dbReference>
<dbReference type="AlphaFoldDB" id="A0A5C3KQ42"/>
<dbReference type="Proteomes" id="UP000307440">
    <property type="component" value="Unassembled WGS sequence"/>
</dbReference>
<protein>
    <submittedName>
        <fullName evidence="2">Uncharacterized protein</fullName>
    </submittedName>
</protein>
<evidence type="ECO:0000313" key="2">
    <source>
        <dbReference type="EMBL" id="TFK22502.1"/>
    </source>
</evidence>
<evidence type="ECO:0000313" key="3">
    <source>
        <dbReference type="Proteomes" id="UP000307440"/>
    </source>
</evidence>
<evidence type="ECO:0000256" key="1">
    <source>
        <dbReference type="SAM" id="MobiDB-lite"/>
    </source>
</evidence>
<sequence length="226" mass="24877">MTDLTVLVAPTTLPSTRGIFGRRTSQISPRPIMVTLETELEPQGDGRASGEAPGQMEHPGGRPSRRGRGPRYDTALLSPPINTWKSPKPRPRHRPQRSQSAPPGDRTPKLQETFPEAKTRAKESPEILYNRPLARTPSPVRTSFASARGELVRPPPPLFRPTTFWRKTHRSGVTSASYSPSSHLVRRSTYIAAGLTFDAPVYDLSALGVESRVGILVIPPEHDILV</sequence>
<accession>A0A5C3KQ42</accession>
<feature type="compositionally biased region" description="Basic residues" evidence="1">
    <location>
        <begin position="87"/>
        <end position="96"/>
    </location>
</feature>
<feature type="region of interest" description="Disordered" evidence="1">
    <location>
        <begin position="38"/>
        <end position="127"/>
    </location>
</feature>
<organism evidence="2 3">
    <name type="scientific">Coprinopsis marcescibilis</name>
    <name type="common">Agaric fungus</name>
    <name type="synonym">Psathyrella marcescibilis</name>
    <dbReference type="NCBI Taxonomy" id="230819"/>
    <lineage>
        <taxon>Eukaryota</taxon>
        <taxon>Fungi</taxon>
        <taxon>Dikarya</taxon>
        <taxon>Basidiomycota</taxon>
        <taxon>Agaricomycotina</taxon>
        <taxon>Agaricomycetes</taxon>
        <taxon>Agaricomycetidae</taxon>
        <taxon>Agaricales</taxon>
        <taxon>Agaricineae</taxon>
        <taxon>Psathyrellaceae</taxon>
        <taxon>Coprinopsis</taxon>
    </lineage>
</organism>